<dbReference type="GO" id="GO:0005576">
    <property type="term" value="C:extracellular region"/>
    <property type="evidence" value="ECO:0007669"/>
    <property type="project" value="UniProtKB-SubCell"/>
</dbReference>
<comment type="similarity">
    <text evidence="2">Belongs to the peptidase S1 family.</text>
</comment>
<dbReference type="PANTHER" id="PTHR24276:SF96">
    <property type="entry name" value="PEPTIDASE S1 DOMAIN-CONTAINING PROTEIN"/>
    <property type="match status" value="1"/>
</dbReference>
<dbReference type="PROSITE" id="PS00134">
    <property type="entry name" value="TRYPSIN_HIS"/>
    <property type="match status" value="1"/>
</dbReference>
<keyword evidence="4 9" id="KW-0645">Protease</keyword>
<dbReference type="Gene3D" id="2.40.10.10">
    <property type="entry name" value="Trypsin-like serine proteases"/>
    <property type="match status" value="2"/>
</dbReference>
<evidence type="ECO:0000259" key="11">
    <source>
        <dbReference type="PROSITE" id="PS50240"/>
    </source>
</evidence>
<evidence type="ECO:0000256" key="10">
    <source>
        <dbReference type="SAM" id="SignalP"/>
    </source>
</evidence>
<evidence type="ECO:0000256" key="1">
    <source>
        <dbReference type="ARBA" id="ARBA00004613"/>
    </source>
</evidence>
<evidence type="ECO:0000313" key="12">
    <source>
        <dbReference type="EMBL" id="KNC34034.1"/>
    </source>
</evidence>
<keyword evidence="6 9" id="KW-0720">Serine protease</keyword>
<dbReference type="PROSITE" id="PS00135">
    <property type="entry name" value="TRYPSIN_SER"/>
    <property type="match status" value="1"/>
</dbReference>
<dbReference type="OrthoDB" id="8440449at2759"/>
<evidence type="ECO:0000256" key="5">
    <source>
        <dbReference type="ARBA" id="ARBA00022801"/>
    </source>
</evidence>
<feature type="domain" description="Peptidase S1" evidence="11">
    <location>
        <begin position="33"/>
        <end position="257"/>
    </location>
</feature>
<dbReference type="FunFam" id="2.40.10.10:FF:000047">
    <property type="entry name" value="Trypsin eta"/>
    <property type="match status" value="1"/>
</dbReference>
<evidence type="ECO:0000256" key="9">
    <source>
        <dbReference type="RuleBase" id="RU363034"/>
    </source>
</evidence>
<dbReference type="InterPro" id="IPR018114">
    <property type="entry name" value="TRYPSIN_HIS"/>
</dbReference>
<comment type="caution">
    <text evidence="12">The sequence shown here is derived from an EMBL/GenBank/DDBJ whole genome shotgun (WGS) entry which is preliminary data.</text>
</comment>
<dbReference type="GO" id="GO:0016485">
    <property type="term" value="P:protein processing"/>
    <property type="evidence" value="ECO:0007669"/>
    <property type="project" value="UniProtKB-ARBA"/>
</dbReference>
<comment type="subcellular location">
    <subcellularLocation>
        <location evidence="1">Secreted</location>
    </subcellularLocation>
</comment>
<dbReference type="InterPro" id="IPR001254">
    <property type="entry name" value="Trypsin_dom"/>
</dbReference>
<feature type="signal peptide" evidence="10">
    <location>
        <begin position="1"/>
        <end position="18"/>
    </location>
</feature>
<evidence type="ECO:0000256" key="4">
    <source>
        <dbReference type="ARBA" id="ARBA00022670"/>
    </source>
</evidence>
<dbReference type="SMART" id="SM00020">
    <property type="entry name" value="Tryp_SPc"/>
    <property type="match status" value="1"/>
</dbReference>
<dbReference type="PANTHER" id="PTHR24276">
    <property type="entry name" value="POLYSERASE-RELATED"/>
    <property type="match status" value="1"/>
</dbReference>
<dbReference type="Proteomes" id="UP000037069">
    <property type="component" value="Unassembled WGS sequence"/>
</dbReference>
<accession>A0A0L0CRH5</accession>
<protein>
    <recommendedName>
        <fullName evidence="11">Peptidase S1 domain-containing protein</fullName>
    </recommendedName>
</protein>
<proteinExistence type="inferred from homology"/>
<dbReference type="PROSITE" id="PS50240">
    <property type="entry name" value="TRYPSIN_DOM"/>
    <property type="match status" value="1"/>
</dbReference>
<evidence type="ECO:0000313" key="13">
    <source>
        <dbReference type="Proteomes" id="UP000037069"/>
    </source>
</evidence>
<dbReference type="OMA" id="YASNYPN"/>
<dbReference type="Pfam" id="PF00089">
    <property type="entry name" value="Trypsin"/>
    <property type="match status" value="1"/>
</dbReference>
<dbReference type="InterPro" id="IPR050430">
    <property type="entry name" value="Peptidase_S1"/>
</dbReference>
<evidence type="ECO:0000256" key="3">
    <source>
        <dbReference type="ARBA" id="ARBA00022525"/>
    </source>
</evidence>
<evidence type="ECO:0000256" key="7">
    <source>
        <dbReference type="ARBA" id="ARBA00023145"/>
    </source>
</evidence>
<organism evidence="12 13">
    <name type="scientific">Lucilia cuprina</name>
    <name type="common">Green bottle fly</name>
    <name type="synonym">Australian sheep blowfly</name>
    <dbReference type="NCBI Taxonomy" id="7375"/>
    <lineage>
        <taxon>Eukaryota</taxon>
        <taxon>Metazoa</taxon>
        <taxon>Ecdysozoa</taxon>
        <taxon>Arthropoda</taxon>
        <taxon>Hexapoda</taxon>
        <taxon>Insecta</taxon>
        <taxon>Pterygota</taxon>
        <taxon>Neoptera</taxon>
        <taxon>Endopterygota</taxon>
        <taxon>Diptera</taxon>
        <taxon>Brachycera</taxon>
        <taxon>Muscomorpha</taxon>
        <taxon>Oestroidea</taxon>
        <taxon>Calliphoridae</taxon>
        <taxon>Luciliinae</taxon>
        <taxon>Lucilia</taxon>
    </lineage>
</organism>
<sequence>MKSPVIILFLLGLTLTTAVHLVEKNLVFGEGRVVGGEAAKVGEAPYQISLQGMYGGHMCGGAIIGAEWVLTAAHCVYGYNPTFLRIITGTNKYFEPGAVYEVDEFWTHCNYNNPMYHNDIALIHINGSIKFDEKTQAVPLPEKPMKPGDDILLTGWGNLEFGGEGPEELQKLSTKFISYQECRQRHEGEMQEMLDVGHICTFTREGEGSCHGDSGGPLVSNGYLVGLVNWGMPCATGLPDAHASVYYYRDWIRRTQNTWRSQCKTCHCSASNYPFINSRVRTSYEN</sequence>
<evidence type="ECO:0000256" key="6">
    <source>
        <dbReference type="ARBA" id="ARBA00022825"/>
    </source>
</evidence>
<keyword evidence="7" id="KW-0865">Zymogen</keyword>
<feature type="chain" id="PRO_5005536732" description="Peptidase S1 domain-containing protein" evidence="10">
    <location>
        <begin position="19"/>
        <end position="286"/>
    </location>
</feature>
<dbReference type="EMBL" id="JRES01000115">
    <property type="protein sequence ID" value="KNC34034.1"/>
    <property type="molecule type" value="Genomic_DNA"/>
</dbReference>
<keyword evidence="3" id="KW-0964">Secreted</keyword>
<dbReference type="InterPro" id="IPR033116">
    <property type="entry name" value="TRYPSIN_SER"/>
</dbReference>
<dbReference type="InterPro" id="IPR043504">
    <property type="entry name" value="Peptidase_S1_PA_chymotrypsin"/>
</dbReference>
<dbReference type="GO" id="GO:0004252">
    <property type="term" value="F:serine-type endopeptidase activity"/>
    <property type="evidence" value="ECO:0007669"/>
    <property type="project" value="InterPro"/>
</dbReference>
<dbReference type="PRINTS" id="PR00722">
    <property type="entry name" value="CHYMOTRYPSIN"/>
</dbReference>
<gene>
    <name evidence="12" type="ORF">FF38_04541</name>
</gene>
<dbReference type="SUPFAM" id="SSF50494">
    <property type="entry name" value="Trypsin-like serine proteases"/>
    <property type="match status" value="1"/>
</dbReference>
<dbReference type="InterPro" id="IPR001314">
    <property type="entry name" value="Peptidase_S1A"/>
</dbReference>
<dbReference type="AlphaFoldDB" id="A0A0L0CRH5"/>
<keyword evidence="10" id="KW-0732">Signal</keyword>
<dbReference type="InterPro" id="IPR009003">
    <property type="entry name" value="Peptidase_S1_PA"/>
</dbReference>
<keyword evidence="13" id="KW-1185">Reference proteome</keyword>
<evidence type="ECO:0000256" key="8">
    <source>
        <dbReference type="ARBA" id="ARBA00023157"/>
    </source>
</evidence>
<reference evidence="12 13" key="1">
    <citation type="journal article" date="2015" name="Nat. Commun.">
        <title>Lucilia cuprina genome unlocks parasitic fly biology to underpin future interventions.</title>
        <authorList>
            <person name="Anstead C.A."/>
            <person name="Korhonen P.K."/>
            <person name="Young N.D."/>
            <person name="Hall R.S."/>
            <person name="Jex A.R."/>
            <person name="Murali S.C."/>
            <person name="Hughes D.S."/>
            <person name="Lee S.F."/>
            <person name="Perry T."/>
            <person name="Stroehlein A.J."/>
            <person name="Ansell B.R."/>
            <person name="Breugelmans B."/>
            <person name="Hofmann A."/>
            <person name="Qu J."/>
            <person name="Dugan S."/>
            <person name="Lee S.L."/>
            <person name="Chao H."/>
            <person name="Dinh H."/>
            <person name="Han Y."/>
            <person name="Doddapaneni H.V."/>
            <person name="Worley K.C."/>
            <person name="Muzny D.M."/>
            <person name="Ioannidis P."/>
            <person name="Waterhouse R.M."/>
            <person name="Zdobnov E.M."/>
            <person name="James P.J."/>
            <person name="Bagnall N.H."/>
            <person name="Kotze A.C."/>
            <person name="Gibbs R.A."/>
            <person name="Richards S."/>
            <person name="Batterham P."/>
            <person name="Gasser R.B."/>
        </authorList>
    </citation>
    <scope>NUCLEOTIDE SEQUENCE [LARGE SCALE GENOMIC DNA]</scope>
    <source>
        <strain evidence="12 13">LS</strain>
        <tissue evidence="12">Full body</tissue>
    </source>
</reference>
<keyword evidence="8" id="KW-1015">Disulfide bond</keyword>
<dbReference type="CDD" id="cd00190">
    <property type="entry name" value="Tryp_SPc"/>
    <property type="match status" value="1"/>
</dbReference>
<evidence type="ECO:0000256" key="2">
    <source>
        <dbReference type="ARBA" id="ARBA00007664"/>
    </source>
</evidence>
<dbReference type="STRING" id="7375.A0A0L0CRH5"/>
<name>A0A0L0CRH5_LUCCU</name>
<keyword evidence="5 9" id="KW-0378">Hydrolase</keyword>